<dbReference type="SUPFAM" id="SSF51905">
    <property type="entry name" value="FAD/NAD(P)-binding domain"/>
    <property type="match status" value="1"/>
</dbReference>
<name>A0A7Z7QPJ0_STASC</name>
<reference evidence="5" key="1">
    <citation type="submission" date="2018-06" db="EMBL/GenBank/DDBJ databases">
        <authorList>
            <consortium name="Pathogen Informatics"/>
            <person name="Doyle S."/>
        </authorList>
    </citation>
    <scope>NUCLEOTIDE SEQUENCE [LARGE SCALE GENOMIC DNA]</scope>
    <source>
        <strain evidence="5">NCTC12218</strain>
    </source>
</reference>
<dbReference type="InterPro" id="IPR050097">
    <property type="entry name" value="Ferredoxin-NADP_redctase_2"/>
</dbReference>
<reference evidence="4 6" key="2">
    <citation type="submission" date="2020-11" db="EMBL/GenBank/DDBJ databases">
        <authorList>
            <consortium name="Pathogen Informatics"/>
        </authorList>
    </citation>
    <scope>NUCLEOTIDE SEQUENCE [LARGE SCALE GENOMIC DNA]</scope>
    <source>
        <strain evidence="4 6">NCTC12218</strain>
    </source>
</reference>
<dbReference type="GO" id="GO:0016491">
    <property type="term" value="F:oxidoreductase activity"/>
    <property type="evidence" value="ECO:0007669"/>
    <property type="project" value="UniProtKB-KW"/>
</dbReference>
<evidence type="ECO:0000256" key="1">
    <source>
        <dbReference type="ARBA" id="ARBA00001974"/>
    </source>
</evidence>
<gene>
    <name evidence="5" type="ORF">NCTC12218_01378</name>
</gene>
<dbReference type="Proteomes" id="UP000264146">
    <property type="component" value="Chromosome"/>
</dbReference>
<dbReference type="EMBL" id="LR962863">
    <property type="protein sequence ID" value="CAD7359719.1"/>
    <property type="molecule type" value="Genomic_DNA"/>
</dbReference>
<dbReference type="PRINTS" id="PR00469">
    <property type="entry name" value="PNDRDTASEII"/>
</dbReference>
<organism evidence="5">
    <name type="scientific">Staphylococcus schleiferi</name>
    <dbReference type="NCBI Taxonomy" id="1295"/>
    <lineage>
        <taxon>Bacteria</taxon>
        <taxon>Bacillati</taxon>
        <taxon>Bacillota</taxon>
        <taxon>Bacilli</taxon>
        <taxon>Bacillales</taxon>
        <taxon>Staphylococcaceae</taxon>
        <taxon>Staphylococcus</taxon>
    </lineage>
</organism>
<dbReference type="EMBL" id="UHEF01000001">
    <property type="protein sequence ID" value="SUM88862.1"/>
    <property type="molecule type" value="Genomic_DNA"/>
</dbReference>
<evidence type="ECO:0000256" key="3">
    <source>
        <dbReference type="ARBA" id="ARBA00023002"/>
    </source>
</evidence>
<dbReference type="PANTHER" id="PTHR48105">
    <property type="entry name" value="THIOREDOXIN REDUCTASE 1-RELATED-RELATED"/>
    <property type="match status" value="1"/>
</dbReference>
<dbReference type="InterPro" id="IPR036188">
    <property type="entry name" value="FAD/NAD-bd_sf"/>
</dbReference>
<protein>
    <submittedName>
        <fullName evidence="5">Pyridine nucleotide-disulfide oxidoreductase family protein</fullName>
    </submittedName>
</protein>
<keyword evidence="2" id="KW-0285">Flavoprotein</keyword>
<dbReference type="PRINTS" id="PR00368">
    <property type="entry name" value="FADPNR"/>
</dbReference>
<accession>A0A7Z7QPJ0</accession>
<evidence type="ECO:0000256" key="2">
    <source>
        <dbReference type="ARBA" id="ARBA00022630"/>
    </source>
</evidence>
<sequence length="184" mass="20654">MHYFKEPHPYFDQDVVVIGGKNSAVDAAIELEKAGARVTVIYRGADYSPSIKPWILPNFESLVRRGNVKMHFNSVVTQITDSHVTFEKEGERITIPNDYVFAMIGYHPDYEFLKSIGIEVHTNDFGTAPVYHHDTYETNIENCYIAGVIAAGNDANTIFIENGKYHGDAIAQDILTKKQSPLES</sequence>
<evidence type="ECO:0000313" key="5">
    <source>
        <dbReference type="EMBL" id="SUM88862.1"/>
    </source>
</evidence>
<keyword evidence="3" id="KW-0560">Oxidoreductase</keyword>
<comment type="cofactor">
    <cofactor evidence="1">
        <name>FAD</name>
        <dbReference type="ChEBI" id="CHEBI:57692"/>
    </cofactor>
</comment>
<dbReference type="Gene3D" id="3.50.50.60">
    <property type="entry name" value="FAD/NAD(P)-binding domain"/>
    <property type="match status" value="2"/>
</dbReference>
<evidence type="ECO:0000313" key="6">
    <source>
        <dbReference type="Proteomes" id="UP000264146"/>
    </source>
</evidence>
<dbReference type="AlphaFoldDB" id="A0A7Z7QPJ0"/>
<evidence type="ECO:0000313" key="4">
    <source>
        <dbReference type="EMBL" id="CAD7359719.1"/>
    </source>
</evidence>
<dbReference type="Pfam" id="PF13738">
    <property type="entry name" value="Pyr_redox_3"/>
    <property type="match status" value="1"/>
</dbReference>
<proteinExistence type="predicted"/>